<dbReference type="Proteomes" id="UP000828390">
    <property type="component" value="Unassembled WGS sequence"/>
</dbReference>
<dbReference type="Gene3D" id="3.40.50.150">
    <property type="entry name" value="Vaccinia Virus protein VP39"/>
    <property type="match status" value="1"/>
</dbReference>
<feature type="transmembrane region" description="Helical" evidence="1">
    <location>
        <begin position="12"/>
        <end position="32"/>
    </location>
</feature>
<accession>A0A9D3YQW1</accession>
<keyword evidence="4" id="KW-1185">Reference proteome</keyword>
<evidence type="ECO:0000256" key="1">
    <source>
        <dbReference type="SAM" id="Phobius"/>
    </source>
</evidence>
<proteinExistence type="predicted"/>
<keyword evidence="1" id="KW-0812">Transmembrane</keyword>
<keyword evidence="1" id="KW-1133">Transmembrane helix</keyword>
<dbReference type="EMBL" id="JAIWYP010000015">
    <property type="protein sequence ID" value="KAH3702553.1"/>
    <property type="molecule type" value="Genomic_DNA"/>
</dbReference>
<evidence type="ECO:0000313" key="3">
    <source>
        <dbReference type="EMBL" id="KAH3702553.1"/>
    </source>
</evidence>
<evidence type="ECO:0000313" key="4">
    <source>
        <dbReference type="Proteomes" id="UP000828390"/>
    </source>
</evidence>
<comment type="caution">
    <text evidence="3">The sequence shown here is derived from an EMBL/GenBank/DDBJ whole genome shotgun (WGS) entry which is preliminary data.</text>
</comment>
<keyword evidence="1" id="KW-0472">Membrane</keyword>
<evidence type="ECO:0000259" key="2">
    <source>
        <dbReference type="Pfam" id="PF05050"/>
    </source>
</evidence>
<reference evidence="3" key="1">
    <citation type="journal article" date="2019" name="bioRxiv">
        <title>The Genome of the Zebra Mussel, Dreissena polymorpha: A Resource for Invasive Species Research.</title>
        <authorList>
            <person name="McCartney M.A."/>
            <person name="Auch B."/>
            <person name="Kono T."/>
            <person name="Mallez S."/>
            <person name="Zhang Y."/>
            <person name="Obille A."/>
            <person name="Becker A."/>
            <person name="Abrahante J.E."/>
            <person name="Garbe J."/>
            <person name="Badalamenti J.P."/>
            <person name="Herman A."/>
            <person name="Mangelson H."/>
            <person name="Liachko I."/>
            <person name="Sullivan S."/>
            <person name="Sone E.D."/>
            <person name="Koren S."/>
            <person name="Silverstein K.A.T."/>
            <person name="Beckman K.B."/>
            <person name="Gohl D.M."/>
        </authorList>
    </citation>
    <scope>NUCLEOTIDE SEQUENCE</scope>
    <source>
        <strain evidence="3">Duluth1</strain>
        <tissue evidence="3">Whole animal</tissue>
    </source>
</reference>
<reference evidence="3" key="2">
    <citation type="submission" date="2020-11" db="EMBL/GenBank/DDBJ databases">
        <authorList>
            <person name="McCartney M.A."/>
            <person name="Auch B."/>
            <person name="Kono T."/>
            <person name="Mallez S."/>
            <person name="Becker A."/>
            <person name="Gohl D.M."/>
            <person name="Silverstein K.A.T."/>
            <person name="Koren S."/>
            <person name="Bechman K.B."/>
            <person name="Herman A."/>
            <person name="Abrahante J.E."/>
            <person name="Garbe J."/>
        </authorList>
    </citation>
    <scope>NUCLEOTIDE SEQUENCE</scope>
    <source>
        <strain evidence="3">Duluth1</strain>
        <tissue evidence="3">Whole animal</tissue>
    </source>
</reference>
<protein>
    <recommendedName>
        <fullName evidence="2">Methyltransferase FkbM domain-containing protein</fullName>
    </recommendedName>
</protein>
<dbReference type="SUPFAM" id="SSF53335">
    <property type="entry name" value="S-adenosyl-L-methionine-dependent methyltransferases"/>
    <property type="match status" value="1"/>
</dbReference>
<dbReference type="Pfam" id="PF05050">
    <property type="entry name" value="Methyltransf_21"/>
    <property type="match status" value="1"/>
</dbReference>
<dbReference type="InterPro" id="IPR029063">
    <property type="entry name" value="SAM-dependent_MTases_sf"/>
</dbReference>
<dbReference type="AlphaFoldDB" id="A0A9D3YQW1"/>
<dbReference type="InterPro" id="IPR006342">
    <property type="entry name" value="FkbM_mtfrase"/>
</dbReference>
<feature type="domain" description="Methyltransferase FkbM" evidence="2">
    <location>
        <begin position="98"/>
        <end position="244"/>
    </location>
</feature>
<name>A0A9D3YQW1_DREPO</name>
<sequence length="291" mass="34017">MLPIRPIRRKFVYLATVAILIVYCLLVFRPGMHTYSCSTVYHNGFNDTSMRRCRYVYLDLGSNKGVQIRKLYEPWLYPEGKILQFYDKIFGKVRYHSRRDVCTFGFEANPRHMKRLKYVEKRYKSYDINVTFFNNAVSNISSESVTIYSDTNFDIDWGSGIHSSLIDNKTNMTIYEVQTIDIVKFFAENIVPLKPEYVFAKMDIEGSEFIVLPHMLKGGLLCDHTISSMVLEMHDRVREEFQSDLSFATLKERLKDQACTPTTIHDLDDETYTGDVSFEPCEKESETYNTF</sequence>
<gene>
    <name evidence="3" type="ORF">DPMN_077577</name>
</gene>
<organism evidence="3 4">
    <name type="scientific">Dreissena polymorpha</name>
    <name type="common">Zebra mussel</name>
    <name type="synonym">Mytilus polymorpha</name>
    <dbReference type="NCBI Taxonomy" id="45954"/>
    <lineage>
        <taxon>Eukaryota</taxon>
        <taxon>Metazoa</taxon>
        <taxon>Spiralia</taxon>
        <taxon>Lophotrochozoa</taxon>
        <taxon>Mollusca</taxon>
        <taxon>Bivalvia</taxon>
        <taxon>Autobranchia</taxon>
        <taxon>Heteroconchia</taxon>
        <taxon>Euheterodonta</taxon>
        <taxon>Imparidentia</taxon>
        <taxon>Neoheterodontei</taxon>
        <taxon>Myida</taxon>
        <taxon>Dreissenoidea</taxon>
        <taxon>Dreissenidae</taxon>
        <taxon>Dreissena</taxon>
    </lineage>
</organism>